<keyword evidence="6" id="KW-1003">Cell membrane</keyword>
<comment type="similarity">
    <text evidence="6">Belongs to the ABC-2 integral membrane protein family.</text>
</comment>
<gene>
    <name evidence="8" type="ORF">KDK95_03160</name>
</gene>
<dbReference type="PANTHER" id="PTHR43229:SF2">
    <property type="entry name" value="NODULATION PROTEIN J"/>
    <property type="match status" value="1"/>
</dbReference>
<comment type="subcellular location">
    <subcellularLocation>
        <location evidence="6">Cell membrane</location>
        <topology evidence="6">Multi-pass membrane protein</topology>
    </subcellularLocation>
    <subcellularLocation>
        <location evidence="1">Membrane</location>
        <topology evidence="1">Multi-pass membrane protein</topology>
    </subcellularLocation>
</comment>
<dbReference type="RefSeq" id="WP_212516438.1">
    <property type="nucleotide sequence ID" value="NZ_JAGSOH010000004.1"/>
</dbReference>
<dbReference type="Pfam" id="PF01061">
    <property type="entry name" value="ABC2_membrane"/>
    <property type="match status" value="1"/>
</dbReference>
<evidence type="ECO:0000256" key="2">
    <source>
        <dbReference type="ARBA" id="ARBA00022692"/>
    </source>
</evidence>
<dbReference type="EMBL" id="JAGSOH010000004">
    <property type="protein sequence ID" value="MBR7825292.1"/>
    <property type="molecule type" value="Genomic_DNA"/>
</dbReference>
<dbReference type="InterPro" id="IPR013525">
    <property type="entry name" value="ABC2_TM"/>
</dbReference>
<dbReference type="InterPro" id="IPR047817">
    <property type="entry name" value="ABC2_TM_bact-type"/>
</dbReference>
<sequence>MTSYALQPRVAPRLPGTFGTRRSLRLVERNIVSYRRMWLMFLTGALEPVFYLLSLGVGLGQLIPNVTGPGGAPVTYVHFVAPALLATAAMNGAMYDATFGIFFRLKYGKVYDAVLATPLTPPDIALGELTWCLMRGGFYAVAFTIVASFFGVLASPWAVLAIPAALLIGLGFAGLGMAIATYMKSWQDFEVVNLLMMPMFLFSTTFFPLGVYPRGLQLFVEITPLYQGIEIVRGLMLGAVGPSLLLRALYLALMALAGLAIAARRFGRLLTA</sequence>
<evidence type="ECO:0000313" key="8">
    <source>
        <dbReference type="EMBL" id="MBR7825292.1"/>
    </source>
</evidence>
<keyword evidence="3 6" id="KW-1133">Transmembrane helix</keyword>
<feature type="transmembrane region" description="Helical" evidence="6">
    <location>
        <begin position="244"/>
        <end position="263"/>
    </location>
</feature>
<dbReference type="InterPro" id="IPR000412">
    <property type="entry name" value="ABC_2_transport"/>
</dbReference>
<evidence type="ECO:0000259" key="7">
    <source>
        <dbReference type="PROSITE" id="PS51012"/>
    </source>
</evidence>
<reference evidence="8" key="1">
    <citation type="submission" date="2021-04" db="EMBL/GenBank/DDBJ databases">
        <title>Genome based classification of Actinospica acidithermotolerans sp. nov., an actinobacterium isolated from an Indonesian hot spring.</title>
        <authorList>
            <person name="Kusuma A.B."/>
            <person name="Putra K.E."/>
            <person name="Nafisah S."/>
            <person name="Loh J."/>
            <person name="Nouioui I."/>
            <person name="Goodfellow M."/>
        </authorList>
    </citation>
    <scope>NUCLEOTIDE SEQUENCE</scope>
    <source>
        <strain evidence="8">MGRD01-02</strain>
    </source>
</reference>
<keyword evidence="5" id="KW-0046">Antibiotic resistance</keyword>
<keyword evidence="2 6" id="KW-0812">Transmembrane</keyword>
<dbReference type="PANTHER" id="PTHR43229">
    <property type="entry name" value="NODULATION PROTEIN J"/>
    <property type="match status" value="1"/>
</dbReference>
<dbReference type="PIRSF" id="PIRSF006648">
    <property type="entry name" value="DrrB"/>
    <property type="match status" value="1"/>
</dbReference>
<protein>
    <recommendedName>
        <fullName evidence="6">Transport permease protein</fullName>
    </recommendedName>
</protein>
<dbReference type="GO" id="GO:0046677">
    <property type="term" value="P:response to antibiotic"/>
    <property type="evidence" value="ECO:0007669"/>
    <property type="project" value="UniProtKB-KW"/>
</dbReference>
<dbReference type="Proteomes" id="UP000676325">
    <property type="component" value="Unassembled WGS sequence"/>
</dbReference>
<dbReference type="InterPro" id="IPR051784">
    <property type="entry name" value="Nod_factor_ABC_transporter"/>
</dbReference>
<dbReference type="GO" id="GO:0043190">
    <property type="term" value="C:ATP-binding cassette (ABC) transporter complex"/>
    <property type="evidence" value="ECO:0007669"/>
    <property type="project" value="InterPro"/>
</dbReference>
<organism evidence="8 9">
    <name type="scientific">Actinospica acidithermotolerans</name>
    <dbReference type="NCBI Taxonomy" id="2828514"/>
    <lineage>
        <taxon>Bacteria</taxon>
        <taxon>Bacillati</taxon>
        <taxon>Actinomycetota</taxon>
        <taxon>Actinomycetes</taxon>
        <taxon>Catenulisporales</taxon>
        <taxon>Actinospicaceae</taxon>
        <taxon>Actinospica</taxon>
    </lineage>
</organism>
<evidence type="ECO:0000256" key="5">
    <source>
        <dbReference type="ARBA" id="ARBA00023251"/>
    </source>
</evidence>
<feature type="transmembrane region" description="Helical" evidence="6">
    <location>
        <begin position="38"/>
        <end position="59"/>
    </location>
</feature>
<evidence type="ECO:0000313" key="9">
    <source>
        <dbReference type="Proteomes" id="UP000676325"/>
    </source>
</evidence>
<feature type="transmembrane region" description="Helical" evidence="6">
    <location>
        <begin position="136"/>
        <end position="154"/>
    </location>
</feature>
<keyword evidence="6" id="KW-0813">Transport</keyword>
<dbReference type="GO" id="GO:0140359">
    <property type="term" value="F:ABC-type transporter activity"/>
    <property type="evidence" value="ECO:0007669"/>
    <property type="project" value="InterPro"/>
</dbReference>
<evidence type="ECO:0000256" key="1">
    <source>
        <dbReference type="ARBA" id="ARBA00004141"/>
    </source>
</evidence>
<feature type="transmembrane region" description="Helical" evidence="6">
    <location>
        <begin position="79"/>
        <end position="103"/>
    </location>
</feature>
<keyword evidence="9" id="KW-1185">Reference proteome</keyword>
<feature type="domain" description="ABC transmembrane type-2" evidence="7">
    <location>
        <begin position="39"/>
        <end position="269"/>
    </location>
</feature>
<evidence type="ECO:0000256" key="4">
    <source>
        <dbReference type="ARBA" id="ARBA00023136"/>
    </source>
</evidence>
<name>A0A941E7M0_9ACTN</name>
<feature type="transmembrane region" description="Helical" evidence="6">
    <location>
        <begin position="191"/>
        <end position="211"/>
    </location>
</feature>
<proteinExistence type="inferred from homology"/>
<dbReference type="AlphaFoldDB" id="A0A941E7M0"/>
<comment type="caution">
    <text evidence="8">The sequence shown here is derived from an EMBL/GenBank/DDBJ whole genome shotgun (WGS) entry which is preliminary data.</text>
</comment>
<dbReference type="PROSITE" id="PS51012">
    <property type="entry name" value="ABC_TM2"/>
    <property type="match status" value="1"/>
</dbReference>
<evidence type="ECO:0000256" key="3">
    <source>
        <dbReference type="ARBA" id="ARBA00022989"/>
    </source>
</evidence>
<accession>A0A941E7M0</accession>
<dbReference type="PRINTS" id="PR00164">
    <property type="entry name" value="ABC2TRNSPORT"/>
</dbReference>
<keyword evidence="4 6" id="KW-0472">Membrane</keyword>
<feature type="transmembrane region" description="Helical" evidence="6">
    <location>
        <begin position="160"/>
        <end position="179"/>
    </location>
</feature>
<evidence type="ECO:0000256" key="6">
    <source>
        <dbReference type="RuleBase" id="RU361157"/>
    </source>
</evidence>